<accession>A0ABV9I407</accession>
<proteinExistence type="predicted"/>
<dbReference type="EMBL" id="JBHSEI010000001">
    <property type="protein sequence ID" value="MFC4636838.1"/>
    <property type="molecule type" value="Genomic_DNA"/>
</dbReference>
<comment type="caution">
    <text evidence="2">The sequence shown here is derived from an EMBL/GenBank/DDBJ whole genome shotgun (WGS) entry which is preliminary data.</text>
</comment>
<dbReference type="RefSeq" id="WP_380059884.1">
    <property type="nucleotide sequence ID" value="NZ_JBHSEI010000001.1"/>
</dbReference>
<organism evidence="2 3">
    <name type="scientific">Deinococcus hohokamensis</name>
    <dbReference type="NCBI Taxonomy" id="309883"/>
    <lineage>
        <taxon>Bacteria</taxon>
        <taxon>Thermotogati</taxon>
        <taxon>Deinococcota</taxon>
        <taxon>Deinococci</taxon>
        <taxon>Deinococcales</taxon>
        <taxon>Deinococcaceae</taxon>
        <taxon>Deinococcus</taxon>
    </lineage>
</organism>
<dbReference type="Gene3D" id="1.10.10.10">
    <property type="entry name" value="Winged helix-like DNA-binding domain superfamily/Winged helix DNA-binding domain"/>
    <property type="match status" value="1"/>
</dbReference>
<dbReference type="Proteomes" id="UP001595952">
    <property type="component" value="Unassembled WGS sequence"/>
</dbReference>
<dbReference type="InterPro" id="IPR036390">
    <property type="entry name" value="WH_DNA-bd_sf"/>
</dbReference>
<gene>
    <name evidence="2" type="ORF">ACFO0D_00655</name>
</gene>
<dbReference type="InterPro" id="IPR000835">
    <property type="entry name" value="HTH_MarR-typ"/>
</dbReference>
<dbReference type="Pfam" id="PF12802">
    <property type="entry name" value="MarR_2"/>
    <property type="match status" value="1"/>
</dbReference>
<evidence type="ECO:0000313" key="3">
    <source>
        <dbReference type="Proteomes" id="UP001595952"/>
    </source>
</evidence>
<keyword evidence="3" id="KW-1185">Reference proteome</keyword>
<name>A0ABV9I407_9DEIO</name>
<feature type="domain" description="HTH marR-type" evidence="1">
    <location>
        <begin position="30"/>
        <end position="71"/>
    </location>
</feature>
<sequence>MTRVTVSAPEAMDLFLDLAKLRLFAPFMAGPVTVTDAARLTGVSASALNYWVKRAVDWGLLERVGEDRPARYQAVSSDFVMNPTAVMPFEDMLERRDRSSWARMLRGYAREYRRVSDDWVFRVYLEQGELLHRDLVPAEAVASAPPPAVPLNEWGVLRLSRAQARALQAQLERTIETFFEQASADEQDEKYLFHVALVRDAGHAP</sequence>
<dbReference type="InterPro" id="IPR036388">
    <property type="entry name" value="WH-like_DNA-bd_sf"/>
</dbReference>
<reference evidence="3" key="1">
    <citation type="journal article" date="2019" name="Int. J. Syst. Evol. Microbiol.">
        <title>The Global Catalogue of Microorganisms (GCM) 10K type strain sequencing project: providing services to taxonomists for standard genome sequencing and annotation.</title>
        <authorList>
            <consortium name="The Broad Institute Genomics Platform"/>
            <consortium name="The Broad Institute Genome Sequencing Center for Infectious Disease"/>
            <person name="Wu L."/>
            <person name="Ma J."/>
        </authorList>
    </citation>
    <scope>NUCLEOTIDE SEQUENCE [LARGE SCALE GENOMIC DNA]</scope>
    <source>
        <strain evidence="3">CCUG 55995</strain>
    </source>
</reference>
<evidence type="ECO:0000313" key="2">
    <source>
        <dbReference type="EMBL" id="MFC4636838.1"/>
    </source>
</evidence>
<protein>
    <submittedName>
        <fullName evidence="2">MarR family transcriptional regulator</fullName>
    </submittedName>
</protein>
<dbReference type="SUPFAM" id="SSF46785">
    <property type="entry name" value="Winged helix' DNA-binding domain"/>
    <property type="match status" value="1"/>
</dbReference>
<evidence type="ECO:0000259" key="1">
    <source>
        <dbReference type="Pfam" id="PF12802"/>
    </source>
</evidence>